<dbReference type="GO" id="GO:0006520">
    <property type="term" value="P:amino acid metabolic process"/>
    <property type="evidence" value="ECO:0007669"/>
    <property type="project" value="InterPro"/>
</dbReference>
<dbReference type="GO" id="GO:0004046">
    <property type="term" value="F:aminoacylase activity"/>
    <property type="evidence" value="ECO:0007669"/>
    <property type="project" value="UniProtKB-EC"/>
</dbReference>
<organism evidence="12">
    <name type="scientific">Culex tarsalis</name>
    <name type="common">Encephalitis mosquito</name>
    <dbReference type="NCBI Taxonomy" id="7177"/>
    <lineage>
        <taxon>Eukaryota</taxon>
        <taxon>Metazoa</taxon>
        <taxon>Ecdysozoa</taxon>
        <taxon>Arthropoda</taxon>
        <taxon>Hexapoda</taxon>
        <taxon>Insecta</taxon>
        <taxon>Pterygota</taxon>
        <taxon>Neoptera</taxon>
        <taxon>Endopterygota</taxon>
        <taxon>Diptera</taxon>
        <taxon>Nematocera</taxon>
        <taxon>Culicoidea</taxon>
        <taxon>Culicidae</taxon>
        <taxon>Culicinae</taxon>
        <taxon>Culicini</taxon>
        <taxon>Culex</taxon>
        <taxon>Culex</taxon>
    </lineage>
</organism>
<feature type="active site" evidence="9">
    <location>
        <position position="87"/>
    </location>
</feature>
<feature type="active site" description="Proton acceptor" evidence="9">
    <location>
        <position position="152"/>
    </location>
</feature>
<feature type="domain" description="Peptidase M20 dimerisation" evidence="11">
    <location>
        <begin position="195"/>
        <end position="301"/>
    </location>
</feature>
<dbReference type="AlphaFoldDB" id="A0A1Q3FMK3"/>
<dbReference type="Gene3D" id="3.30.70.360">
    <property type="match status" value="1"/>
</dbReference>
<dbReference type="PIRSF" id="PIRSF036696">
    <property type="entry name" value="ACY-1"/>
    <property type="match status" value="1"/>
</dbReference>
<feature type="binding site" evidence="10">
    <location>
        <position position="378"/>
    </location>
    <ligand>
        <name>Zn(2+)</name>
        <dbReference type="ChEBI" id="CHEBI:29105"/>
        <label>2</label>
    </ligand>
</feature>
<sequence>MDDSTDSRYRAWESNEEIQLFREYLKIPSVHPDVDYDECVEFLHRQATSLDLPAKVNEVNPNKPIVIITWEGTDPSATSIILNSHMDVVPVYPERWTYPPFSAHMDHEGRIYARGSQDMKCVGMQFLGAIRALKRDGVRLRRTVHVLFVPDEEIGGALGMRDFVRTERFRALNCGFAIDEGYASVDETFRLCNGERTRRRAYFHISGTPGHGSLLLKDTAGEKARKLIDKLMDFRKGELKKLEDNPELSLGDVTTVNITMMSGGVQSNVVPPELMICFDIRVAPDVPIDEFEAQLERWCEESGGGIRMDYGDKDEVVPSTKLDDSNPFWAPFRAALDAMNLKVRTQTMPGNTDILFVRAMGIPAVGFSPMNNTPVLLHDHDEYLQADVFLRGIEIYRKVIEGIANA</sequence>
<dbReference type="FunFam" id="3.30.70.360:FF:000005">
    <property type="entry name" value="Putative Aminoacylase-1"/>
    <property type="match status" value="1"/>
</dbReference>
<dbReference type="InterPro" id="IPR011650">
    <property type="entry name" value="Peptidase_M20_dimer"/>
</dbReference>
<evidence type="ECO:0000256" key="1">
    <source>
        <dbReference type="ARBA" id="ARBA00004496"/>
    </source>
</evidence>
<dbReference type="PANTHER" id="PTHR45892:SF1">
    <property type="entry name" value="AMINOACYLASE-1"/>
    <property type="match status" value="1"/>
</dbReference>
<comment type="similarity">
    <text evidence="2">Belongs to the peptidase M20A family.</text>
</comment>
<dbReference type="Pfam" id="PF01546">
    <property type="entry name" value="Peptidase_M20"/>
    <property type="match status" value="1"/>
</dbReference>
<dbReference type="EMBL" id="GFDL01006270">
    <property type="protein sequence ID" value="JAV28775.1"/>
    <property type="molecule type" value="Transcribed_RNA"/>
</dbReference>
<keyword evidence="7 10" id="KW-0862">Zinc</keyword>
<dbReference type="FunFam" id="1.10.150.900:FF:000001">
    <property type="entry name" value="Aminoacylase-1, putative"/>
    <property type="match status" value="1"/>
</dbReference>
<feature type="binding site" evidence="10">
    <location>
        <position position="85"/>
    </location>
    <ligand>
        <name>Zn(2+)</name>
        <dbReference type="ChEBI" id="CHEBI:29105"/>
        <label>1</label>
    </ligand>
</feature>
<dbReference type="GO" id="GO:0046872">
    <property type="term" value="F:metal ion binding"/>
    <property type="evidence" value="ECO:0007669"/>
    <property type="project" value="UniProtKB-KW"/>
</dbReference>
<evidence type="ECO:0000256" key="3">
    <source>
        <dbReference type="ARBA" id="ARBA00011913"/>
    </source>
</evidence>
<dbReference type="Pfam" id="PF07687">
    <property type="entry name" value="M20_dimer"/>
    <property type="match status" value="1"/>
</dbReference>
<dbReference type="InterPro" id="IPR001261">
    <property type="entry name" value="ArgE/DapE_CS"/>
</dbReference>
<dbReference type="PANTHER" id="PTHR45892">
    <property type="entry name" value="AMINOACYLASE-1"/>
    <property type="match status" value="1"/>
</dbReference>
<dbReference type="FunFam" id="3.40.630.10:FF:000019">
    <property type="entry name" value="Aminoacylase 1"/>
    <property type="match status" value="1"/>
</dbReference>
<dbReference type="InterPro" id="IPR052083">
    <property type="entry name" value="Aminoacylase-1_M20A"/>
</dbReference>
<dbReference type="GO" id="GO:0005737">
    <property type="term" value="C:cytoplasm"/>
    <property type="evidence" value="ECO:0007669"/>
    <property type="project" value="UniProtKB-SubCell"/>
</dbReference>
<keyword evidence="5 10" id="KW-0479">Metal-binding</keyword>
<dbReference type="Gene3D" id="3.40.630.10">
    <property type="entry name" value="Zn peptidases"/>
    <property type="match status" value="1"/>
</dbReference>
<evidence type="ECO:0000256" key="7">
    <source>
        <dbReference type="ARBA" id="ARBA00022833"/>
    </source>
</evidence>
<evidence type="ECO:0000256" key="9">
    <source>
        <dbReference type="PIRSR" id="PIRSR036696-1"/>
    </source>
</evidence>
<comment type="cofactor">
    <cofactor evidence="10">
        <name>Zn(2+)</name>
        <dbReference type="ChEBI" id="CHEBI:29105"/>
    </cofactor>
    <text evidence="10">Binds 2 Zn(2+) ions per subunit.</text>
</comment>
<evidence type="ECO:0000256" key="8">
    <source>
        <dbReference type="ARBA" id="ARBA00029656"/>
    </source>
</evidence>
<dbReference type="InterPro" id="IPR036264">
    <property type="entry name" value="Bact_exopeptidase_dim_dom"/>
</dbReference>
<name>A0A1Q3FMK3_CULTA</name>
<dbReference type="InterPro" id="IPR010159">
    <property type="entry name" value="N-acyl_aa_amidohydrolase"/>
</dbReference>
<evidence type="ECO:0000256" key="2">
    <source>
        <dbReference type="ARBA" id="ARBA00006247"/>
    </source>
</evidence>
<feature type="binding site" evidence="10">
    <location>
        <position position="118"/>
    </location>
    <ligand>
        <name>Zn(2+)</name>
        <dbReference type="ChEBI" id="CHEBI:29105"/>
        <label>1</label>
    </ligand>
</feature>
<protein>
    <recommendedName>
        <fullName evidence="3">N-acyl-aliphatic-L-amino acid amidohydrolase</fullName>
        <ecNumber evidence="3">3.5.1.14</ecNumber>
    </recommendedName>
    <alternativeName>
        <fullName evidence="8">N-acyl-L-amino-acid amidohydrolase</fullName>
    </alternativeName>
</protein>
<evidence type="ECO:0000256" key="10">
    <source>
        <dbReference type="PIRSR" id="PIRSR036696-2"/>
    </source>
</evidence>
<dbReference type="InterPro" id="IPR002933">
    <property type="entry name" value="Peptidase_M20"/>
</dbReference>
<evidence type="ECO:0000256" key="6">
    <source>
        <dbReference type="ARBA" id="ARBA00022801"/>
    </source>
</evidence>
<evidence type="ECO:0000256" key="5">
    <source>
        <dbReference type="ARBA" id="ARBA00022723"/>
    </source>
</evidence>
<dbReference type="NCBIfam" id="TIGR01880">
    <property type="entry name" value="Ac-peptdase-euk"/>
    <property type="match status" value="1"/>
</dbReference>
<accession>A0A1Q3FMK3</accession>
<evidence type="ECO:0000256" key="4">
    <source>
        <dbReference type="ARBA" id="ARBA00022490"/>
    </source>
</evidence>
<reference evidence="12" key="1">
    <citation type="submission" date="2017-01" db="EMBL/GenBank/DDBJ databases">
        <title>A deep insight into the sialotranscriptome of adult male and female Cluex tarsalis mosquitoes.</title>
        <authorList>
            <person name="Ribeiro J.M."/>
            <person name="Moreira F."/>
            <person name="Bernard K.A."/>
            <person name="Calvo E."/>
        </authorList>
    </citation>
    <scope>NUCLEOTIDE SEQUENCE</scope>
    <source>
        <strain evidence="12">Kern County</strain>
        <tissue evidence="12">Salivary glands</tissue>
    </source>
</reference>
<dbReference type="PROSITE" id="PS00759">
    <property type="entry name" value="ARGE_DAPE_CPG2_2"/>
    <property type="match status" value="1"/>
</dbReference>
<evidence type="ECO:0000259" key="11">
    <source>
        <dbReference type="Pfam" id="PF07687"/>
    </source>
</evidence>
<dbReference type="EC" id="3.5.1.14" evidence="3"/>
<proteinExistence type="inferred from homology"/>
<dbReference type="SUPFAM" id="SSF53187">
    <property type="entry name" value="Zn-dependent exopeptidases"/>
    <property type="match status" value="1"/>
</dbReference>
<comment type="subcellular location">
    <subcellularLocation>
        <location evidence="1">Cytoplasm</location>
    </subcellularLocation>
</comment>
<dbReference type="Gene3D" id="1.10.150.900">
    <property type="match status" value="1"/>
</dbReference>
<feature type="binding site" evidence="10">
    <location>
        <position position="180"/>
    </location>
    <ligand>
        <name>Zn(2+)</name>
        <dbReference type="ChEBI" id="CHEBI:29105"/>
        <label>1</label>
    </ligand>
</feature>
<evidence type="ECO:0000313" key="12">
    <source>
        <dbReference type="EMBL" id="JAV28775.1"/>
    </source>
</evidence>
<keyword evidence="4" id="KW-0963">Cytoplasm</keyword>
<feature type="binding site" evidence="10">
    <location>
        <position position="118"/>
    </location>
    <ligand>
        <name>Zn(2+)</name>
        <dbReference type="ChEBI" id="CHEBI:29105"/>
        <label>2</label>
    </ligand>
</feature>
<dbReference type="SUPFAM" id="SSF55031">
    <property type="entry name" value="Bacterial exopeptidase dimerisation domain"/>
    <property type="match status" value="1"/>
</dbReference>
<feature type="binding site" evidence="10">
    <location>
        <position position="153"/>
    </location>
    <ligand>
        <name>Zn(2+)</name>
        <dbReference type="ChEBI" id="CHEBI:29105"/>
        <label>2</label>
    </ligand>
</feature>
<keyword evidence="6" id="KW-0378">Hydrolase</keyword>
<dbReference type="CDD" id="cd05646">
    <property type="entry name" value="M20_AcylaseI_like"/>
    <property type="match status" value="1"/>
</dbReference>